<reference evidence="2" key="1">
    <citation type="submission" date="2019-04" db="EMBL/GenBank/DDBJ databases">
        <title>Evolution of Biomass-Degrading Anaerobic Consortia Revealed by Metagenomics.</title>
        <authorList>
            <person name="Peng X."/>
        </authorList>
    </citation>
    <scope>NUCLEOTIDE SEQUENCE</scope>
    <source>
        <strain evidence="2">SIG141</strain>
    </source>
</reference>
<evidence type="ECO:0000313" key="3">
    <source>
        <dbReference type="Proteomes" id="UP000763088"/>
    </source>
</evidence>
<feature type="transmembrane region" description="Helical" evidence="1">
    <location>
        <begin position="47"/>
        <end position="73"/>
    </location>
</feature>
<evidence type="ECO:0000313" key="2">
    <source>
        <dbReference type="EMBL" id="MBE6265844.1"/>
    </source>
</evidence>
<dbReference type="EMBL" id="SUYD01000005">
    <property type="protein sequence ID" value="MBE6265844.1"/>
    <property type="molecule type" value="Genomic_DNA"/>
</dbReference>
<proteinExistence type="predicted"/>
<gene>
    <name evidence="2" type="ORF">E7102_05135</name>
</gene>
<evidence type="ECO:0000256" key="1">
    <source>
        <dbReference type="SAM" id="Phobius"/>
    </source>
</evidence>
<accession>A0A928BRB5</accession>
<name>A0A928BRB5_XYLRU</name>
<protein>
    <submittedName>
        <fullName evidence="2">Uncharacterized protein</fullName>
    </submittedName>
</protein>
<dbReference type="Proteomes" id="UP000763088">
    <property type="component" value="Unassembled WGS sequence"/>
</dbReference>
<keyword evidence="1" id="KW-0812">Transmembrane</keyword>
<keyword evidence="1" id="KW-1133">Transmembrane helix</keyword>
<keyword evidence="1" id="KW-0472">Membrane</keyword>
<sequence length="93" mass="10681">MYMNKLKTRQEKLNEETIAAIKEARSGSIAFIENQRLAHSLNLSKQAVIFLTILYTAFIALILQIIHIINYLICPYSLIYYHTSEVPNGLLKP</sequence>
<organism evidence="2 3">
    <name type="scientific">Xylanibacter ruminicola</name>
    <name type="common">Prevotella ruminicola</name>
    <dbReference type="NCBI Taxonomy" id="839"/>
    <lineage>
        <taxon>Bacteria</taxon>
        <taxon>Pseudomonadati</taxon>
        <taxon>Bacteroidota</taxon>
        <taxon>Bacteroidia</taxon>
        <taxon>Bacteroidales</taxon>
        <taxon>Prevotellaceae</taxon>
        <taxon>Xylanibacter</taxon>
    </lineage>
</organism>
<dbReference type="AlphaFoldDB" id="A0A928BRB5"/>
<comment type="caution">
    <text evidence="2">The sequence shown here is derived from an EMBL/GenBank/DDBJ whole genome shotgun (WGS) entry which is preliminary data.</text>
</comment>